<keyword evidence="2" id="KW-1185">Reference proteome</keyword>
<organism evidence="1 2">
    <name type="scientific">Diplodia seriata</name>
    <dbReference type="NCBI Taxonomy" id="420778"/>
    <lineage>
        <taxon>Eukaryota</taxon>
        <taxon>Fungi</taxon>
        <taxon>Dikarya</taxon>
        <taxon>Ascomycota</taxon>
        <taxon>Pezizomycotina</taxon>
        <taxon>Dothideomycetes</taxon>
        <taxon>Dothideomycetes incertae sedis</taxon>
        <taxon>Botryosphaeriales</taxon>
        <taxon>Botryosphaeriaceae</taxon>
        <taxon>Diplodia</taxon>
    </lineage>
</organism>
<dbReference type="GeneID" id="92014526"/>
<dbReference type="Gene3D" id="2.120.10.70">
    <property type="entry name" value="Fucose-specific lectin"/>
    <property type="match status" value="1"/>
</dbReference>
<comment type="caution">
    <text evidence="1">The sequence shown here is derived from an EMBL/GenBank/DDBJ whole genome shotgun (WGS) entry which is preliminary data.</text>
</comment>
<gene>
    <name evidence="1" type="ORF">SLS55_010441</name>
</gene>
<evidence type="ECO:0000313" key="2">
    <source>
        <dbReference type="Proteomes" id="UP001430584"/>
    </source>
</evidence>
<name>A0ABR3BYS5_9PEZI</name>
<proteinExistence type="predicted"/>
<accession>A0ABR3BYS5</accession>
<evidence type="ECO:0008006" key="3">
    <source>
        <dbReference type="Google" id="ProtNLM"/>
    </source>
</evidence>
<dbReference type="RefSeq" id="XP_066628106.1">
    <property type="nucleotide sequence ID" value="XM_066781823.1"/>
</dbReference>
<evidence type="ECO:0000313" key="1">
    <source>
        <dbReference type="EMBL" id="KAL0253462.1"/>
    </source>
</evidence>
<dbReference type="EMBL" id="JAJVCZ030000012">
    <property type="protein sequence ID" value="KAL0253462.1"/>
    <property type="molecule type" value="Genomic_DNA"/>
</dbReference>
<dbReference type="Proteomes" id="UP001430584">
    <property type="component" value="Unassembled WGS sequence"/>
</dbReference>
<reference evidence="1 2" key="1">
    <citation type="submission" date="2024-02" db="EMBL/GenBank/DDBJ databases">
        <title>De novo assembly and annotation of 12 fungi associated with fruit tree decline syndrome in Ontario, Canada.</title>
        <authorList>
            <person name="Sulman M."/>
            <person name="Ellouze W."/>
            <person name="Ilyukhin E."/>
        </authorList>
    </citation>
    <scope>NUCLEOTIDE SEQUENCE [LARGE SCALE GENOMIC DNA]</scope>
    <source>
        <strain evidence="1 2">FDS-637</strain>
    </source>
</reference>
<sequence>MADLDTTAKTWNFTKTNTTGMNPKNGTAISAYNWPWPSGAQRCDFHMRFLSTTNTIRALYAKDALQTSPWTSPADVDNIWQATADSSLVLHGGDCGSAFCDSIDFMVYRSANTGNPLAAAYPYNDPGFATVPANGGDGVVADNGTALAKAPIPLVKRRNDTFPRDAVYLATNDGSLTELYYASGQPWNVTDMSAPNMTLDPGSQMAALSYIDAHGLLYVQVLATRAGGGAAVAYLDGAPEGGWASNASVAGMEGVLPLSPIAASQMGRVYALEAGEGGGAPVLVEWVRTAEVGVPTFERVGVVDTTVV</sequence>
<protein>
    <recommendedName>
        <fullName evidence="3">Fucose-specific lectin</fullName>
    </recommendedName>
</protein>